<feature type="signal peptide" evidence="1">
    <location>
        <begin position="1"/>
        <end position="23"/>
    </location>
</feature>
<keyword evidence="1" id="KW-0732">Signal</keyword>
<sequence length="170" mass="18833">MKLLPYYLCVLLGASGWAAPATAQVLQGTFAIRNVKTGLLLRIQDAQSADGTALVAYPPTNWKYMTWNFEHVEGNVYRLQNLLTHKTFQPDAAPAAGAALHQRPLAANQASQQWEFEPGVGQTYRIRLRGTALYVTPAHATGAVNTPILLAKKMDAPLQFWTLYRQHPTM</sequence>
<evidence type="ECO:0000313" key="4">
    <source>
        <dbReference type="Proteomes" id="UP000441336"/>
    </source>
</evidence>
<dbReference type="AlphaFoldDB" id="A0A7K1TGI3"/>
<dbReference type="SUPFAM" id="SSF50370">
    <property type="entry name" value="Ricin B-like lectins"/>
    <property type="match status" value="1"/>
</dbReference>
<gene>
    <name evidence="3" type="ORF">GO988_14415</name>
</gene>
<evidence type="ECO:0000313" key="3">
    <source>
        <dbReference type="EMBL" id="MVN77526.1"/>
    </source>
</evidence>
<dbReference type="InterPro" id="IPR035992">
    <property type="entry name" value="Ricin_B-like_lectins"/>
</dbReference>
<organism evidence="3 4">
    <name type="scientific">Hymenobacter ginkgonis</name>
    <dbReference type="NCBI Taxonomy" id="2682976"/>
    <lineage>
        <taxon>Bacteria</taxon>
        <taxon>Pseudomonadati</taxon>
        <taxon>Bacteroidota</taxon>
        <taxon>Cytophagia</taxon>
        <taxon>Cytophagales</taxon>
        <taxon>Hymenobacteraceae</taxon>
        <taxon>Hymenobacter</taxon>
    </lineage>
</organism>
<comment type="caution">
    <text evidence="3">The sequence shown here is derived from an EMBL/GenBank/DDBJ whole genome shotgun (WGS) entry which is preliminary data.</text>
</comment>
<dbReference type="InterPro" id="IPR000772">
    <property type="entry name" value="Ricin_B_lectin"/>
</dbReference>
<proteinExistence type="predicted"/>
<evidence type="ECO:0000256" key="1">
    <source>
        <dbReference type="SAM" id="SignalP"/>
    </source>
</evidence>
<dbReference type="Pfam" id="PF14200">
    <property type="entry name" value="RicinB_lectin_2"/>
    <property type="match status" value="1"/>
</dbReference>
<name>A0A7K1TGI3_9BACT</name>
<dbReference type="Proteomes" id="UP000441336">
    <property type="component" value="Unassembled WGS sequence"/>
</dbReference>
<dbReference type="CDD" id="cd00161">
    <property type="entry name" value="beta-trefoil_Ricin-like"/>
    <property type="match status" value="1"/>
</dbReference>
<accession>A0A7K1TGI3</accession>
<dbReference type="RefSeq" id="WP_157566635.1">
    <property type="nucleotide sequence ID" value="NZ_WQKZ01000003.1"/>
</dbReference>
<keyword evidence="4" id="KW-1185">Reference proteome</keyword>
<protein>
    <recommendedName>
        <fullName evidence="2">Ricin B lectin domain-containing protein</fullName>
    </recommendedName>
</protein>
<feature type="chain" id="PRO_5029503892" description="Ricin B lectin domain-containing protein" evidence="1">
    <location>
        <begin position="24"/>
        <end position="170"/>
    </location>
</feature>
<feature type="domain" description="Ricin B lectin" evidence="2">
    <location>
        <begin position="66"/>
        <end position="149"/>
    </location>
</feature>
<dbReference type="Gene3D" id="2.80.10.50">
    <property type="match status" value="1"/>
</dbReference>
<reference evidence="3 4" key="1">
    <citation type="submission" date="2019-12" db="EMBL/GenBank/DDBJ databases">
        <title>Hymenobacter sp. HMF4947 Genome sequencing and assembly.</title>
        <authorList>
            <person name="Kang H."/>
            <person name="Cha I."/>
            <person name="Kim H."/>
            <person name="Joh K."/>
        </authorList>
    </citation>
    <scope>NUCLEOTIDE SEQUENCE [LARGE SCALE GENOMIC DNA]</scope>
    <source>
        <strain evidence="3 4">HMF4947</strain>
    </source>
</reference>
<dbReference type="EMBL" id="WQKZ01000003">
    <property type="protein sequence ID" value="MVN77526.1"/>
    <property type="molecule type" value="Genomic_DNA"/>
</dbReference>
<evidence type="ECO:0000259" key="2">
    <source>
        <dbReference type="Pfam" id="PF14200"/>
    </source>
</evidence>